<dbReference type="Gene3D" id="6.10.250.690">
    <property type="match status" value="1"/>
</dbReference>
<keyword evidence="4" id="KW-0805">Transcription regulation</keyword>
<evidence type="ECO:0000313" key="12">
    <source>
        <dbReference type="EMBL" id="MST56786.1"/>
    </source>
</evidence>
<dbReference type="CDD" id="cd00383">
    <property type="entry name" value="trans_reg_C"/>
    <property type="match status" value="1"/>
</dbReference>
<dbReference type="InterPro" id="IPR039420">
    <property type="entry name" value="WalR-like"/>
</dbReference>
<dbReference type="SMART" id="SM00448">
    <property type="entry name" value="REC"/>
    <property type="match status" value="1"/>
</dbReference>
<dbReference type="Gene3D" id="1.10.10.10">
    <property type="entry name" value="Winged helix-like DNA-binding domain superfamily/Winged helix DNA-binding domain"/>
    <property type="match status" value="1"/>
</dbReference>
<feature type="domain" description="Response regulatory" evidence="10">
    <location>
        <begin position="4"/>
        <end position="120"/>
    </location>
</feature>
<protein>
    <recommendedName>
        <fullName evidence="1">Stage 0 sporulation protein A homolog</fullName>
    </recommendedName>
</protein>
<dbReference type="PROSITE" id="PS51755">
    <property type="entry name" value="OMPR_PHOB"/>
    <property type="match status" value="1"/>
</dbReference>
<keyword evidence="13" id="KW-1185">Reference proteome</keyword>
<keyword evidence="5 9" id="KW-0238">DNA-binding</keyword>
<dbReference type="Pfam" id="PF00486">
    <property type="entry name" value="Trans_reg_C"/>
    <property type="match status" value="1"/>
</dbReference>
<name>A0A6L5YEP7_9FIRM</name>
<evidence type="ECO:0000313" key="13">
    <source>
        <dbReference type="Proteomes" id="UP000476055"/>
    </source>
</evidence>
<evidence type="ECO:0000256" key="3">
    <source>
        <dbReference type="ARBA" id="ARBA00023012"/>
    </source>
</evidence>
<dbReference type="RefSeq" id="WP_154494861.1">
    <property type="nucleotide sequence ID" value="NZ_VUMU01000001.1"/>
</dbReference>
<dbReference type="GO" id="GO:0005829">
    <property type="term" value="C:cytosol"/>
    <property type="evidence" value="ECO:0007669"/>
    <property type="project" value="TreeGrafter"/>
</dbReference>
<dbReference type="FunFam" id="1.10.10.10:FF:000018">
    <property type="entry name" value="DNA-binding response regulator ResD"/>
    <property type="match status" value="1"/>
</dbReference>
<feature type="DNA-binding region" description="OmpR/PhoB-type" evidence="9">
    <location>
        <begin position="134"/>
        <end position="232"/>
    </location>
</feature>
<organism evidence="12 13">
    <name type="scientific">Waltera intestinalis</name>
    <dbReference type="NCBI Taxonomy" id="2606635"/>
    <lineage>
        <taxon>Bacteria</taxon>
        <taxon>Bacillati</taxon>
        <taxon>Bacillota</taxon>
        <taxon>Clostridia</taxon>
        <taxon>Lachnospirales</taxon>
        <taxon>Lachnospiraceae</taxon>
        <taxon>Waltera</taxon>
    </lineage>
</organism>
<dbReference type="GO" id="GO:0006355">
    <property type="term" value="P:regulation of DNA-templated transcription"/>
    <property type="evidence" value="ECO:0007669"/>
    <property type="project" value="InterPro"/>
</dbReference>
<dbReference type="InterPro" id="IPR036388">
    <property type="entry name" value="WH-like_DNA-bd_sf"/>
</dbReference>
<evidence type="ECO:0000256" key="4">
    <source>
        <dbReference type="ARBA" id="ARBA00023015"/>
    </source>
</evidence>
<evidence type="ECO:0000256" key="5">
    <source>
        <dbReference type="ARBA" id="ARBA00023125"/>
    </source>
</evidence>
<dbReference type="SUPFAM" id="SSF52172">
    <property type="entry name" value="CheY-like"/>
    <property type="match status" value="1"/>
</dbReference>
<dbReference type="EMBL" id="VUMU01000001">
    <property type="protein sequence ID" value="MST56786.1"/>
    <property type="molecule type" value="Genomic_DNA"/>
</dbReference>
<dbReference type="SUPFAM" id="SSF46894">
    <property type="entry name" value="C-terminal effector domain of the bipartite response regulators"/>
    <property type="match status" value="1"/>
</dbReference>
<dbReference type="SMART" id="SM00862">
    <property type="entry name" value="Trans_reg_C"/>
    <property type="match status" value="1"/>
</dbReference>
<evidence type="ECO:0000256" key="9">
    <source>
        <dbReference type="PROSITE-ProRule" id="PRU01091"/>
    </source>
</evidence>
<evidence type="ECO:0000256" key="6">
    <source>
        <dbReference type="ARBA" id="ARBA00023163"/>
    </source>
</evidence>
<evidence type="ECO:0000256" key="2">
    <source>
        <dbReference type="ARBA" id="ARBA00022553"/>
    </source>
</evidence>
<dbReference type="InterPro" id="IPR001867">
    <property type="entry name" value="OmpR/PhoB-type_DNA-bd"/>
</dbReference>
<dbReference type="InterPro" id="IPR011006">
    <property type="entry name" value="CheY-like_superfamily"/>
</dbReference>
<dbReference type="InterPro" id="IPR001789">
    <property type="entry name" value="Sig_transdc_resp-reg_receiver"/>
</dbReference>
<keyword evidence="2 8" id="KW-0597">Phosphoprotein</keyword>
<evidence type="ECO:0000256" key="8">
    <source>
        <dbReference type="PROSITE-ProRule" id="PRU00169"/>
    </source>
</evidence>
<keyword evidence="6" id="KW-0804">Transcription</keyword>
<comment type="caution">
    <text evidence="12">The sequence shown here is derived from an EMBL/GenBank/DDBJ whole genome shotgun (WGS) entry which is preliminary data.</text>
</comment>
<dbReference type="GO" id="GO:0032993">
    <property type="term" value="C:protein-DNA complex"/>
    <property type="evidence" value="ECO:0007669"/>
    <property type="project" value="TreeGrafter"/>
</dbReference>
<dbReference type="Pfam" id="PF00072">
    <property type="entry name" value="Response_reg"/>
    <property type="match status" value="1"/>
</dbReference>
<feature type="domain" description="OmpR/PhoB-type" evidence="11">
    <location>
        <begin position="134"/>
        <end position="232"/>
    </location>
</feature>
<dbReference type="Proteomes" id="UP000476055">
    <property type="component" value="Unassembled WGS sequence"/>
</dbReference>
<sequence>MEKRVAVYNNNTGVVETMSSLLAGEGLKMVAVTGRAQLQELLRAQEIQLLLLDVELDGRGWGEGIEMIHDIRNMTTIPIIIISAQDAETAKIMALNAGADDYVTVGYNPLELLARVKSQLRRYTQLVNLCESIDSIYRVDGLEINDRNRTVTVDGREVKMTPIEYKILRLLVQERGKVLSISQIYESIWHMQAIGADNTIAVHIRHIREKIESNPKEPRYLKVVWGTGYKVG</sequence>
<reference evidence="12 13" key="1">
    <citation type="submission" date="2019-08" db="EMBL/GenBank/DDBJ databases">
        <title>In-depth cultivation of the pig gut microbiome towards novel bacterial diversity and tailored functional studies.</title>
        <authorList>
            <person name="Wylensek D."/>
            <person name="Hitch T.C.A."/>
            <person name="Clavel T."/>
        </authorList>
    </citation>
    <scope>NUCLEOTIDE SEQUENCE [LARGE SCALE GENOMIC DNA]</scope>
    <source>
        <strain evidence="12 13">WCA3-601-WT-6H</strain>
    </source>
</reference>
<dbReference type="PANTHER" id="PTHR48111:SF2">
    <property type="entry name" value="RESPONSE REGULATOR SAER"/>
    <property type="match status" value="1"/>
</dbReference>
<keyword evidence="3" id="KW-0902">Two-component regulatory system</keyword>
<feature type="modified residue" description="4-aspartylphosphate" evidence="8">
    <location>
        <position position="53"/>
    </location>
</feature>
<evidence type="ECO:0000256" key="1">
    <source>
        <dbReference type="ARBA" id="ARBA00018672"/>
    </source>
</evidence>
<dbReference type="PANTHER" id="PTHR48111">
    <property type="entry name" value="REGULATOR OF RPOS"/>
    <property type="match status" value="1"/>
</dbReference>
<dbReference type="PROSITE" id="PS50110">
    <property type="entry name" value="RESPONSE_REGULATORY"/>
    <property type="match status" value="1"/>
</dbReference>
<dbReference type="AlphaFoldDB" id="A0A6L5YEP7"/>
<dbReference type="InterPro" id="IPR016032">
    <property type="entry name" value="Sig_transdc_resp-reg_C-effctor"/>
</dbReference>
<evidence type="ECO:0000256" key="7">
    <source>
        <dbReference type="ARBA" id="ARBA00024867"/>
    </source>
</evidence>
<dbReference type="Gene3D" id="3.40.50.2300">
    <property type="match status" value="1"/>
</dbReference>
<dbReference type="GO" id="GO:0000976">
    <property type="term" value="F:transcription cis-regulatory region binding"/>
    <property type="evidence" value="ECO:0007669"/>
    <property type="project" value="TreeGrafter"/>
</dbReference>
<evidence type="ECO:0000259" key="11">
    <source>
        <dbReference type="PROSITE" id="PS51755"/>
    </source>
</evidence>
<dbReference type="GO" id="GO:0000156">
    <property type="term" value="F:phosphorelay response regulator activity"/>
    <property type="evidence" value="ECO:0007669"/>
    <property type="project" value="TreeGrafter"/>
</dbReference>
<proteinExistence type="predicted"/>
<gene>
    <name evidence="12" type="ORF">FYJ59_00735</name>
</gene>
<evidence type="ECO:0000259" key="10">
    <source>
        <dbReference type="PROSITE" id="PS50110"/>
    </source>
</evidence>
<comment type="function">
    <text evidence="7">May play the central regulatory role in sporulation. It may be an element of the effector pathway responsible for the activation of sporulation genes in response to nutritional stress. Spo0A may act in concert with spo0H (a sigma factor) to control the expression of some genes that are critical to the sporulation process.</text>
</comment>
<accession>A0A6L5YEP7</accession>